<protein>
    <submittedName>
        <fullName evidence="2">Uncharacterized protein</fullName>
    </submittedName>
</protein>
<evidence type="ECO:0000256" key="1">
    <source>
        <dbReference type="SAM" id="Phobius"/>
    </source>
</evidence>
<keyword evidence="1" id="KW-1133">Transmembrane helix</keyword>
<sequence>MNIHPIDWLIPAVIVALMIGICAVAHVLNKSVADFLAANRMGRRYLLAVGQGMAGMGAISIAANFEKYYQARPSAL</sequence>
<comment type="caution">
    <text evidence="2">The sequence shown here is derived from an EMBL/GenBank/DDBJ whole genome shotgun (WGS) entry which is preliminary data.</text>
</comment>
<name>A0A842HF79_9BACT</name>
<dbReference type="RefSeq" id="WP_185676144.1">
    <property type="nucleotide sequence ID" value="NZ_JACHVB010000035.1"/>
</dbReference>
<keyword evidence="3" id="KW-1185">Reference proteome</keyword>
<evidence type="ECO:0000313" key="2">
    <source>
        <dbReference type="EMBL" id="MBC2595183.1"/>
    </source>
</evidence>
<dbReference type="AlphaFoldDB" id="A0A842HF79"/>
<feature type="transmembrane region" description="Helical" evidence="1">
    <location>
        <begin position="45"/>
        <end position="65"/>
    </location>
</feature>
<evidence type="ECO:0000313" key="3">
    <source>
        <dbReference type="Proteomes" id="UP000546464"/>
    </source>
</evidence>
<dbReference type="Proteomes" id="UP000546464">
    <property type="component" value="Unassembled WGS sequence"/>
</dbReference>
<reference evidence="2 3" key="1">
    <citation type="submission" date="2020-07" db="EMBL/GenBank/DDBJ databases">
        <authorList>
            <person name="Feng X."/>
        </authorList>
    </citation>
    <scope>NUCLEOTIDE SEQUENCE [LARGE SCALE GENOMIC DNA]</scope>
    <source>
        <strain evidence="2 3">JCM31066</strain>
    </source>
</reference>
<keyword evidence="1" id="KW-0472">Membrane</keyword>
<proteinExistence type="predicted"/>
<keyword evidence="1" id="KW-0812">Transmembrane</keyword>
<dbReference type="EMBL" id="JACHVB010000035">
    <property type="protein sequence ID" value="MBC2595183.1"/>
    <property type="molecule type" value="Genomic_DNA"/>
</dbReference>
<gene>
    <name evidence="2" type="ORF">H5P28_13025</name>
</gene>
<accession>A0A842HF79</accession>
<organism evidence="2 3">
    <name type="scientific">Ruficoccus amylovorans</name>
    <dbReference type="NCBI Taxonomy" id="1804625"/>
    <lineage>
        <taxon>Bacteria</taxon>
        <taxon>Pseudomonadati</taxon>
        <taxon>Verrucomicrobiota</taxon>
        <taxon>Opitutia</taxon>
        <taxon>Puniceicoccales</taxon>
        <taxon>Cerasicoccaceae</taxon>
        <taxon>Ruficoccus</taxon>
    </lineage>
</organism>
<feature type="transmembrane region" description="Helical" evidence="1">
    <location>
        <begin position="6"/>
        <end position="25"/>
    </location>
</feature>